<proteinExistence type="inferred from homology"/>
<evidence type="ECO:0000313" key="4">
    <source>
        <dbReference type="Proteomes" id="UP000638313"/>
    </source>
</evidence>
<comment type="caution">
    <text evidence="3">The sequence shown here is derived from an EMBL/GenBank/DDBJ whole genome shotgun (WGS) entry which is preliminary data.</text>
</comment>
<dbReference type="InterPro" id="IPR004380">
    <property type="entry name" value="Asp_race"/>
</dbReference>
<dbReference type="AlphaFoldDB" id="A0A919B3H2"/>
<dbReference type="PANTHER" id="PTHR21198">
    <property type="entry name" value="GLUTAMATE RACEMASE"/>
    <property type="match status" value="1"/>
</dbReference>
<dbReference type="GO" id="GO:0047661">
    <property type="term" value="F:amino-acid racemase activity"/>
    <property type="evidence" value="ECO:0007669"/>
    <property type="project" value="InterPro"/>
</dbReference>
<gene>
    <name evidence="3" type="ORF">GCM10010218_30540</name>
</gene>
<reference evidence="3" key="2">
    <citation type="submission" date="2020-09" db="EMBL/GenBank/DDBJ databases">
        <authorList>
            <person name="Sun Q."/>
            <person name="Ohkuma M."/>
        </authorList>
    </citation>
    <scope>NUCLEOTIDE SEQUENCE</scope>
    <source>
        <strain evidence="3">JCM 4059</strain>
    </source>
</reference>
<dbReference type="NCBIfam" id="TIGR00035">
    <property type="entry name" value="asp_race"/>
    <property type="match status" value="1"/>
</dbReference>
<dbReference type="Pfam" id="PF01177">
    <property type="entry name" value="Asp_Glu_race"/>
    <property type="match status" value="1"/>
</dbReference>
<dbReference type="PANTHER" id="PTHR21198:SF7">
    <property type="entry name" value="ASPARTATE-GLUTAMATE RACEMASE FAMILY"/>
    <property type="match status" value="1"/>
</dbReference>
<name>A0A919B3H2_9ACTN</name>
<evidence type="ECO:0000313" key="3">
    <source>
        <dbReference type="EMBL" id="GHF47139.1"/>
    </source>
</evidence>
<dbReference type="Proteomes" id="UP000638313">
    <property type="component" value="Unassembled WGS sequence"/>
</dbReference>
<evidence type="ECO:0000256" key="2">
    <source>
        <dbReference type="ARBA" id="ARBA00023235"/>
    </source>
</evidence>
<keyword evidence="4" id="KW-1185">Reference proteome</keyword>
<reference evidence="3" key="1">
    <citation type="journal article" date="2014" name="Int. J. Syst. Evol. Microbiol.">
        <title>Complete genome sequence of Corynebacterium casei LMG S-19264T (=DSM 44701T), isolated from a smear-ripened cheese.</title>
        <authorList>
            <consortium name="US DOE Joint Genome Institute (JGI-PGF)"/>
            <person name="Walter F."/>
            <person name="Albersmeier A."/>
            <person name="Kalinowski J."/>
            <person name="Ruckert C."/>
        </authorList>
    </citation>
    <scope>NUCLEOTIDE SEQUENCE</scope>
    <source>
        <strain evidence="3">JCM 4059</strain>
    </source>
</reference>
<evidence type="ECO:0000256" key="1">
    <source>
        <dbReference type="ARBA" id="ARBA00007847"/>
    </source>
</evidence>
<dbReference type="RefSeq" id="WP_190130093.1">
    <property type="nucleotide sequence ID" value="NZ_BNBD01000005.1"/>
</dbReference>
<dbReference type="InterPro" id="IPR015942">
    <property type="entry name" value="Asp/Glu/hydantoin_racemase"/>
</dbReference>
<dbReference type="Gene3D" id="3.40.50.1860">
    <property type="match status" value="2"/>
</dbReference>
<dbReference type="EMBL" id="BNBD01000005">
    <property type="protein sequence ID" value="GHF47139.1"/>
    <property type="molecule type" value="Genomic_DNA"/>
</dbReference>
<sequence>MLRLGILAHSAEGAALCFRTFCHTGSAELGPYDHPDVTLDLAAMARSMPAWESGDHAAVRAVLSESAARLARAGADFFVCPDNTAHMALELPGPAGPGADLPLPGLHIAEVVADRARADGRRRVGVLGTRFTMEGPVYPRALAARGIAAEVPDAAGRRVVHEIIFDELVNGVVSDRARQEYVEVIGRLAARGCDAVALVCTEIPLLVTPEVSPLPTLDSTRLLARAAFDVCVGRRPMPQWRGGPVG</sequence>
<comment type="similarity">
    <text evidence="1">Belongs to the aspartate/glutamate racemases family.</text>
</comment>
<dbReference type="InterPro" id="IPR001920">
    <property type="entry name" value="Asp/Glu_race"/>
</dbReference>
<dbReference type="SUPFAM" id="SSF53681">
    <property type="entry name" value="Aspartate/glutamate racemase"/>
    <property type="match status" value="2"/>
</dbReference>
<accession>A0A919B3H2</accession>
<keyword evidence="2" id="KW-0413">Isomerase</keyword>
<organism evidence="3 4">
    <name type="scientific">Streptomyces mashuensis</name>
    <dbReference type="NCBI Taxonomy" id="33904"/>
    <lineage>
        <taxon>Bacteria</taxon>
        <taxon>Bacillati</taxon>
        <taxon>Actinomycetota</taxon>
        <taxon>Actinomycetes</taxon>
        <taxon>Kitasatosporales</taxon>
        <taxon>Streptomycetaceae</taxon>
        <taxon>Streptomyces</taxon>
    </lineage>
</organism>
<protein>
    <submittedName>
        <fullName evidence="3">Aspartate racemase</fullName>
    </submittedName>
</protein>